<feature type="compositionally biased region" description="Basic residues" evidence="8">
    <location>
        <begin position="1"/>
        <end position="14"/>
    </location>
</feature>
<evidence type="ECO:0000313" key="10">
    <source>
        <dbReference type="EMBL" id="TFJ87208.1"/>
    </source>
</evidence>
<protein>
    <recommendedName>
        <fullName evidence="1">non-specific serine/threonine protein kinase</fullName>
        <ecNumber evidence="1">2.7.11.1</ecNumber>
    </recommendedName>
</protein>
<dbReference type="InterPro" id="IPR011009">
    <property type="entry name" value="Kinase-like_dom_sf"/>
</dbReference>
<evidence type="ECO:0000256" key="6">
    <source>
        <dbReference type="ARBA" id="ARBA00022840"/>
    </source>
</evidence>
<accession>A0A4D9DES0</accession>
<dbReference type="SMART" id="SM00220">
    <property type="entry name" value="S_TKc"/>
    <property type="match status" value="1"/>
</dbReference>
<dbReference type="Gene3D" id="3.30.200.20">
    <property type="entry name" value="Phosphorylase Kinase, domain 1"/>
    <property type="match status" value="1"/>
</dbReference>
<keyword evidence="6" id="KW-0067">ATP-binding</keyword>
<dbReference type="PANTHER" id="PTHR24058:SF103">
    <property type="entry name" value="SERINE_THREONINE-PROTEIN KINASE PRP4 HOMOLOG"/>
    <property type="match status" value="1"/>
</dbReference>
<dbReference type="PROSITE" id="PS00108">
    <property type="entry name" value="PROTEIN_KINASE_ST"/>
    <property type="match status" value="1"/>
</dbReference>
<dbReference type="PROSITE" id="PS50011">
    <property type="entry name" value="PROTEIN_KINASE_DOM"/>
    <property type="match status" value="1"/>
</dbReference>
<dbReference type="InterPro" id="IPR008271">
    <property type="entry name" value="Ser/Thr_kinase_AS"/>
</dbReference>
<dbReference type="InterPro" id="IPR000719">
    <property type="entry name" value="Prot_kinase_dom"/>
</dbReference>
<keyword evidence="2" id="KW-0723">Serine/threonine-protein kinase</keyword>
<evidence type="ECO:0000256" key="1">
    <source>
        <dbReference type="ARBA" id="ARBA00012513"/>
    </source>
</evidence>
<dbReference type="GO" id="GO:0005524">
    <property type="term" value="F:ATP binding"/>
    <property type="evidence" value="ECO:0007669"/>
    <property type="project" value="UniProtKB-KW"/>
</dbReference>
<dbReference type="GO" id="GO:0004674">
    <property type="term" value="F:protein serine/threonine kinase activity"/>
    <property type="evidence" value="ECO:0007669"/>
    <property type="project" value="UniProtKB-KW"/>
</dbReference>
<proteinExistence type="inferred from homology"/>
<comment type="similarity">
    <text evidence="7">Belongs to the protein kinase superfamily. CMGC Ser/Thr protein kinase family.</text>
</comment>
<feature type="compositionally biased region" description="Gly residues" evidence="8">
    <location>
        <begin position="145"/>
        <end position="160"/>
    </location>
</feature>
<organism evidence="10 11">
    <name type="scientific">Nannochloropsis salina CCMP1776</name>
    <dbReference type="NCBI Taxonomy" id="1027361"/>
    <lineage>
        <taxon>Eukaryota</taxon>
        <taxon>Sar</taxon>
        <taxon>Stramenopiles</taxon>
        <taxon>Ochrophyta</taxon>
        <taxon>Eustigmatophyceae</taxon>
        <taxon>Eustigmatales</taxon>
        <taxon>Monodopsidaceae</taxon>
        <taxon>Microchloropsis</taxon>
        <taxon>Microchloropsis salina</taxon>
    </lineage>
</organism>
<evidence type="ECO:0000256" key="3">
    <source>
        <dbReference type="ARBA" id="ARBA00022679"/>
    </source>
</evidence>
<feature type="compositionally biased region" description="Acidic residues" evidence="8">
    <location>
        <begin position="185"/>
        <end position="194"/>
    </location>
</feature>
<name>A0A4D9DES0_9STRA</name>
<reference evidence="10 11" key="1">
    <citation type="submission" date="2019-01" db="EMBL/GenBank/DDBJ databases">
        <title>Nuclear Genome Assembly of the Microalgal Biofuel strain Nannochloropsis salina CCMP1776.</title>
        <authorList>
            <person name="Hovde B."/>
        </authorList>
    </citation>
    <scope>NUCLEOTIDE SEQUENCE [LARGE SCALE GENOMIC DNA]</scope>
    <source>
        <strain evidence="10 11">CCMP1776</strain>
    </source>
</reference>
<comment type="caution">
    <text evidence="10">The sequence shown here is derived from an EMBL/GenBank/DDBJ whole genome shotgun (WGS) entry which is preliminary data.</text>
</comment>
<dbReference type="FunFam" id="1.10.510.10:FF:000078">
    <property type="entry name" value="Serine/threonine-protein kinase PRP4 homolog"/>
    <property type="match status" value="1"/>
</dbReference>
<keyword evidence="5" id="KW-0418">Kinase</keyword>
<evidence type="ECO:0000256" key="7">
    <source>
        <dbReference type="ARBA" id="ARBA00023596"/>
    </source>
</evidence>
<feature type="compositionally biased region" description="Basic and acidic residues" evidence="8">
    <location>
        <begin position="112"/>
        <end position="143"/>
    </location>
</feature>
<dbReference type="Proteomes" id="UP000355283">
    <property type="component" value="Unassembled WGS sequence"/>
</dbReference>
<feature type="domain" description="Protein kinase" evidence="9">
    <location>
        <begin position="380"/>
        <end position="714"/>
    </location>
</feature>
<gene>
    <name evidence="10" type="ORF">NSK_001540</name>
</gene>
<dbReference type="EMBL" id="SDOX01000006">
    <property type="protein sequence ID" value="TFJ87208.1"/>
    <property type="molecule type" value="Genomic_DNA"/>
</dbReference>
<sequence>MGGHRSRSRSRSSSRRTGSADGHGSHSRHRDRGRERDDRRERRRHGSRERDRSRSREGKRDSARDGAGGKRCRSRSEEGRSRHRHTLENHPRREKRGEVGGGRAAKSSIQAKDTRKKDDGGEDLAGRRKEGRDEGQGGKERVSGRGNGHVMGGERGGGSRDGQVEREGDVEARGGEKAVGKETEVQEEEDFLDLDQESLRMMMLAGGGMGEDDEDDEERMIAERKRKREEIEALHRGKHGGGRGGRGEGAAGGGREEARGRTCPVPALREPPQGRALWGQPLTEEEAEQDMAMRAGQPEPSEEKAFLLDMFSLSPGDAALAADGLLGGKARGPGTGRMALASAGAAARGGKDAVDTLEDNWDDHEGYYKTLVGEVIGDRYLVLGSIGRGVFSTVLRCQDQRASQEGGEAGKKMPSVVAVKVIRNNDVMRKAAQRELELLRVIAVADPENKKHCVRLLAHLEHRQHVVMVFESLQMNLRETLRKFGKHVGLNISAVRTYAKQLLFALRHIEKLGIVHADIKPDNILVSEGFGQLKLCDFGSAFREDAPDNEPTPYLVSRFYRAPEVILGFEYGRGVDLWSVGCCLYELFTGRVTLPGSSNNEMLRLIMELKGALPQKLVRRHRLAYEQLKLEPMFESDGRFRQIEQDPVSKKVLLRLVHVPLQPTRDLTGLLLKAKAASDDKALVLRLADLLEKIFSVDATKRISVRDALHHPFFSSVEPRIANKK</sequence>
<evidence type="ECO:0000313" key="11">
    <source>
        <dbReference type="Proteomes" id="UP000355283"/>
    </source>
</evidence>
<evidence type="ECO:0000256" key="5">
    <source>
        <dbReference type="ARBA" id="ARBA00022777"/>
    </source>
</evidence>
<dbReference type="EC" id="2.7.11.1" evidence="1"/>
<dbReference type="Gene3D" id="1.10.510.10">
    <property type="entry name" value="Transferase(Phosphotransferase) domain 1"/>
    <property type="match status" value="1"/>
</dbReference>
<dbReference type="AlphaFoldDB" id="A0A4D9DES0"/>
<evidence type="ECO:0000259" key="9">
    <source>
        <dbReference type="PROSITE" id="PS50011"/>
    </source>
</evidence>
<feature type="compositionally biased region" description="Basic and acidic residues" evidence="8">
    <location>
        <begin position="48"/>
        <end position="98"/>
    </location>
</feature>
<dbReference type="InterPro" id="IPR050494">
    <property type="entry name" value="Ser_Thr_dual-spec_kinase"/>
</dbReference>
<keyword evidence="3" id="KW-0808">Transferase</keyword>
<feature type="region of interest" description="Disordered" evidence="8">
    <location>
        <begin position="227"/>
        <end position="275"/>
    </location>
</feature>
<dbReference type="PANTHER" id="PTHR24058">
    <property type="entry name" value="DUAL SPECIFICITY PROTEIN KINASE"/>
    <property type="match status" value="1"/>
</dbReference>
<evidence type="ECO:0000256" key="2">
    <source>
        <dbReference type="ARBA" id="ARBA00022527"/>
    </source>
</evidence>
<evidence type="ECO:0000256" key="8">
    <source>
        <dbReference type="SAM" id="MobiDB-lite"/>
    </source>
</evidence>
<dbReference type="OrthoDB" id="3967at2759"/>
<evidence type="ECO:0000256" key="4">
    <source>
        <dbReference type="ARBA" id="ARBA00022741"/>
    </source>
</evidence>
<feature type="compositionally biased region" description="Gly residues" evidence="8">
    <location>
        <begin position="242"/>
        <end position="253"/>
    </location>
</feature>
<dbReference type="Pfam" id="PF00069">
    <property type="entry name" value="Pkinase"/>
    <property type="match status" value="1"/>
</dbReference>
<keyword evidence="11" id="KW-1185">Reference proteome</keyword>
<feature type="region of interest" description="Disordered" evidence="8">
    <location>
        <begin position="1"/>
        <end position="194"/>
    </location>
</feature>
<feature type="compositionally biased region" description="Basic and acidic residues" evidence="8">
    <location>
        <begin position="162"/>
        <end position="184"/>
    </location>
</feature>
<keyword evidence="4" id="KW-0547">Nucleotide-binding</keyword>
<dbReference type="SUPFAM" id="SSF56112">
    <property type="entry name" value="Protein kinase-like (PK-like)"/>
    <property type="match status" value="1"/>
</dbReference>